<gene>
    <name evidence="1" type="ORF">OESDEN_16937</name>
</gene>
<dbReference type="Proteomes" id="UP000053660">
    <property type="component" value="Unassembled WGS sequence"/>
</dbReference>
<organism evidence="1 2">
    <name type="scientific">Oesophagostomum dentatum</name>
    <name type="common">Nodular worm</name>
    <dbReference type="NCBI Taxonomy" id="61180"/>
    <lineage>
        <taxon>Eukaryota</taxon>
        <taxon>Metazoa</taxon>
        <taxon>Ecdysozoa</taxon>
        <taxon>Nematoda</taxon>
        <taxon>Chromadorea</taxon>
        <taxon>Rhabditida</taxon>
        <taxon>Rhabditina</taxon>
        <taxon>Rhabditomorpha</taxon>
        <taxon>Strongyloidea</taxon>
        <taxon>Strongylidae</taxon>
        <taxon>Oesophagostomum</taxon>
    </lineage>
</organism>
<proteinExistence type="predicted"/>
<keyword evidence="2" id="KW-1185">Reference proteome</keyword>
<protein>
    <submittedName>
        <fullName evidence="1">Uncharacterized protein</fullName>
    </submittedName>
</protein>
<dbReference type="AlphaFoldDB" id="A0A0B1SHJ0"/>
<evidence type="ECO:0000313" key="2">
    <source>
        <dbReference type="Proteomes" id="UP000053660"/>
    </source>
</evidence>
<reference evidence="1 2" key="1">
    <citation type="submission" date="2014-03" db="EMBL/GenBank/DDBJ databases">
        <title>Draft genome of the hookworm Oesophagostomum dentatum.</title>
        <authorList>
            <person name="Mitreva M."/>
        </authorList>
    </citation>
    <scope>NUCLEOTIDE SEQUENCE [LARGE SCALE GENOMIC DNA]</scope>
    <source>
        <strain evidence="1 2">OD-Hann</strain>
    </source>
</reference>
<dbReference type="EMBL" id="KN573811">
    <property type="protein sequence ID" value="KHJ83366.1"/>
    <property type="molecule type" value="Genomic_DNA"/>
</dbReference>
<accession>A0A0B1SHJ0</accession>
<sequence>MGRSRAKARSAVLSRSTVFSQLAVSHAVAVPTPSIPELARTSRRSCYLSSQLRNQLAERLGSRPHNLSHCRLHSRLSSNHQKISFPSCCLTLRHRLDHSLLILQ</sequence>
<evidence type="ECO:0000313" key="1">
    <source>
        <dbReference type="EMBL" id="KHJ83366.1"/>
    </source>
</evidence>
<name>A0A0B1SHJ0_OESDE</name>